<reference evidence="3" key="1">
    <citation type="journal article" date="2013" name="Nature">
        <title>Pan genome of the phytoplankton Emiliania underpins its global distribution.</title>
        <authorList>
            <person name="Read B.A."/>
            <person name="Kegel J."/>
            <person name="Klute M.J."/>
            <person name="Kuo A."/>
            <person name="Lefebvre S.C."/>
            <person name="Maumus F."/>
            <person name="Mayer C."/>
            <person name="Miller J."/>
            <person name="Monier A."/>
            <person name="Salamov A."/>
            <person name="Young J."/>
            <person name="Aguilar M."/>
            <person name="Claverie J.M."/>
            <person name="Frickenhaus S."/>
            <person name="Gonzalez K."/>
            <person name="Herman E.K."/>
            <person name="Lin Y.C."/>
            <person name="Napier J."/>
            <person name="Ogata H."/>
            <person name="Sarno A.F."/>
            <person name="Shmutz J."/>
            <person name="Schroeder D."/>
            <person name="de Vargas C."/>
            <person name="Verret F."/>
            <person name="von Dassow P."/>
            <person name="Valentin K."/>
            <person name="Van de Peer Y."/>
            <person name="Wheeler G."/>
            <person name="Dacks J.B."/>
            <person name="Delwiche C.F."/>
            <person name="Dyhrman S.T."/>
            <person name="Glockner G."/>
            <person name="John U."/>
            <person name="Richards T."/>
            <person name="Worden A.Z."/>
            <person name="Zhang X."/>
            <person name="Grigoriev I.V."/>
            <person name="Allen A.E."/>
            <person name="Bidle K."/>
            <person name="Borodovsky M."/>
            <person name="Bowler C."/>
            <person name="Brownlee C."/>
            <person name="Cock J.M."/>
            <person name="Elias M."/>
            <person name="Gladyshev V.N."/>
            <person name="Groth M."/>
            <person name="Guda C."/>
            <person name="Hadaegh A."/>
            <person name="Iglesias-Rodriguez M.D."/>
            <person name="Jenkins J."/>
            <person name="Jones B.M."/>
            <person name="Lawson T."/>
            <person name="Leese F."/>
            <person name="Lindquist E."/>
            <person name="Lobanov A."/>
            <person name="Lomsadze A."/>
            <person name="Malik S.B."/>
            <person name="Marsh M.E."/>
            <person name="Mackinder L."/>
            <person name="Mock T."/>
            <person name="Mueller-Roeber B."/>
            <person name="Pagarete A."/>
            <person name="Parker M."/>
            <person name="Probert I."/>
            <person name="Quesneville H."/>
            <person name="Raines C."/>
            <person name="Rensing S.A."/>
            <person name="Riano-Pachon D.M."/>
            <person name="Richier S."/>
            <person name="Rokitta S."/>
            <person name="Shiraiwa Y."/>
            <person name="Soanes D.M."/>
            <person name="van der Giezen M."/>
            <person name="Wahlund T.M."/>
            <person name="Williams B."/>
            <person name="Wilson W."/>
            <person name="Wolfe G."/>
            <person name="Wurch L.L."/>
        </authorList>
    </citation>
    <scope>NUCLEOTIDE SEQUENCE</scope>
</reference>
<accession>A0A0D3KCN2</accession>
<evidence type="ECO:0000313" key="3">
    <source>
        <dbReference type="Proteomes" id="UP000013827"/>
    </source>
</evidence>
<dbReference type="GeneID" id="17278788"/>
<feature type="region of interest" description="Disordered" evidence="1">
    <location>
        <begin position="70"/>
        <end position="152"/>
    </location>
</feature>
<dbReference type="PaxDb" id="2903-EOD33517"/>
<sequence>MRRSDLAGRAVWDSRRTTDGRLGSRVNKRRLSHPLVNPQFTASLQGLPLARSGLSGGLCELELGLGHADTEYAAPPASPPYGGGSASGNDGSSDGSGDGSGSSIGRVGSGSSTVSRGSGSADGDDGGGAGGDDVVMRPRKNSKTLPLAKMPTLIDASPSAELGEAAGRQFYGRQESLLADETLKRDGSRDADPSTLSTCAATPSSPQVARSSSLVLTADFTRVVGGF</sequence>
<evidence type="ECO:0000313" key="2">
    <source>
        <dbReference type="EnsemblProtists" id="EOD33517"/>
    </source>
</evidence>
<evidence type="ECO:0000256" key="1">
    <source>
        <dbReference type="SAM" id="MobiDB-lite"/>
    </source>
</evidence>
<feature type="compositionally biased region" description="Polar residues" evidence="1">
    <location>
        <begin position="194"/>
        <end position="208"/>
    </location>
</feature>
<feature type="region of interest" description="Disordered" evidence="1">
    <location>
        <begin position="1"/>
        <end position="37"/>
    </location>
</feature>
<feature type="region of interest" description="Disordered" evidence="1">
    <location>
        <begin position="182"/>
        <end position="208"/>
    </location>
</feature>
<dbReference type="KEGG" id="ehx:EMIHUDRAFT_441589"/>
<keyword evidence="3" id="KW-1185">Reference proteome</keyword>
<dbReference type="RefSeq" id="XP_005785946.1">
    <property type="nucleotide sequence ID" value="XM_005785889.1"/>
</dbReference>
<protein>
    <submittedName>
        <fullName evidence="2">Uncharacterized protein</fullName>
    </submittedName>
</protein>
<organism evidence="2 3">
    <name type="scientific">Emiliania huxleyi (strain CCMP1516)</name>
    <dbReference type="NCBI Taxonomy" id="280463"/>
    <lineage>
        <taxon>Eukaryota</taxon>
        <taxon>Haptista</taxon>
        <taxon>Haptophyta</taxon>
        <taxon>Prymnesiophyceae</taxon>
        <taxon>Isochrysidales</taxon>
        <taxon>Noelaerhabdaceae</taxon>
        <taxon>Emiliania</taxon>
    </lineage>
</organism>
<reference evidence="2" key="2">
    <citation type="submission" date="2024-10" db="UniProtKB">
        <authorList>
            <consortium name="EnsemblProtists"/>
        </authorList>
    </citation>
    <scope>IDENTIFICATION</scope>
</reference>
<feature type="compositionally biased region" description="Basic and acidic residues" evidence="1">
    <location>
        <begin position="1"/>
        <end position="19"/>
    </location>
</feature>
<feature type="compositionally biased region" description="Basic and acidic residues" evidence="1">
    <location>
        <begin position="182"/>
        <end position="192"/>
    </location>
</feature>
<dbReference type="EnsemblProtists" id="EOD33517">
    <property type="protein sequence ID" value="EOD33517"/>
    <property type="gene ID" value="EMIHUDRAFT_441589"/>
</dbReference>
<feature type="compositionally biased region" description="Low complexity" evidence="1">
    <location>
        <begin position="103"/>
        <end position="121"/>
    </location>
</feature>
<dbReference type="HOGENOM" id="CLU_1221623_0_0_1"/>
<name>A0A0D3KCN2_EMIH1</name>
<dbReference type="Proteomes" id="UP000013827">
    <property type="component" value="Unassembled WGS sequence"/>
</dbReference>
<proteinExistence type="predicted"/>
<dbReference type="AlphaFoldDB" id="A0A0D3KCN2"/>